<feature type="transmembrane region" description="Helical" evidence="8">
    <location>
        <begin position="260"/>
        <end position="282"/>
    </location>
</feature>
<feature type="transmembrane region" description="Helical" evidence="8">
    <location>
        <begin position="106"/>
        <end position="131"/>
    </location>
</feature>
<name>A0A372GKY9_9ACTN</name>
<dbReference type="SUPFAM" id="SSF161098">
    <property type="entry name" value="MetI-like"/>
    <property type="match status" value="1"/>
</dbReference>
<dbReference type="InterPro" id="IPR035906">
    <property type="entry name" value="MetI-like_sf"/>
</dbReference>
<dbReference type="Gene3D" id="1.10.3720.10">
    <property type="entry name" value="MetI-like"/>
    <property type="match status" value="1"/>
</dbReference>
<evidence type="ECO:0000256" key="3">
    <source>
        <dbReference type="ARBA" id="ARBA00022448"/>
    </source>
</evidence>
<evidence type="ECO:0000256" key="1">
    <source>
        <dbReference type="ARBA" id="ARBA00004651"/>
    </source>
</evidence>
<dbReference type="GO" id="GO:0005886">
    <property type="term" value="C:plasma membrane"/>
    <property type="evidence" value="ECO:0007669"/>
    <property type="project" value="UniProtKB-SubCell"/>
</dbReference>
<dbReference type="EMBL" id="QVNQ01000002">
    <property type="protein sequence ID" value="RFS86038.1"/>
    <property type="molecule type" value="Genomic_DNA"/>
</dbReference>
<keyword evidence="5 8" id="KW-0812">Transmembrane</keyword>
<dbReference type="PANTHER" id="PTHR42929:SF5">
    <property type="entry name" value="ABC TRANSPORTER PERMEASE PROTEIN"/>
    <property type="match status" value="1"/>
</dbReference>
<evidence type="ECO:0000256" key="2">
    <source>
        <dbReference type="ARBA" id="ARBA00007069"/>
    </source>
</evidence>
<accession>A0A372GKY9</accession>
<proteinExistence type="inferred from homology"/>
<dbReference type="RefSeq" id="WP_117398155.1">
    <property type="nucleotide sequence ID" value="NZ_QVNQ01000002.1"/>
</dbReference>
<feature type="transmembrane region" description="Helical" evidence="8">
    <location>
        <begin position="21"/>
        <end position="42"/>
    </location>
</feature>
<organism evidence="10 11">
    <name type="scientific">Actinomadura spongiicola</name>
    <dbReference type="NCBI Taxonomy" id="2303421"/>
    <lineage>
        <taxon>Bacteria</taxon>
        <taxon>Bacillati</taxon>
        <taxon>Actinomycetota</taxon>
        <taxon>Actinomycetes</taxon>
        <taxon>Streptosporangiales</taxon>
        <taxon>Thermomonosporaceae</taxon>
        <taxon>Actinomadura</taxon>
    </lineage>
</organism>
<keyword evidence="11" id="KW-1185">Reference proteome</keyword>
<keyword evidence="3 8" id="KW-0813">Transport</keyword>
<feature type="transmembrane region" description="Helical" evidence="8">
    <location>
        <begin position="168"/>
        <end position="188"/>
    </location>
</feature>
<evidence type="ECO:0000256" key="8">
    <source>
        <dbReference type="RuleBase" id="RU363032"/>
    </source>
</evidence>
<gene>
    <name evidence="10" type="ORF">D0T12_05240</name>
</gene>
<dbReference type="PANTHER" id="PTHR42929">
    <property type="entry name" value="INNER MEMBRANE ABC TRANSPORTER PERMEASE PROTEIN YDCU-RELATED-RELATED"/>
    <property type="match status" value="1"/>
</dbReference>
<evidence type="ECO:0000313" key="11">
    <source>
        <dbReference type="Proteomes" id="UP000262882"/>
    </source>
</evidence>
<evidence type="ECO:0000256" key="7">
    <source>
        <dbReference type="ARBA" id="ARBA00023136"/>
    </source>
</evidence>
<dbReference type="AlphaFoldDB" id="A0A372GKY9"/>
<evidence type="ECO:0000256" key="5">
    <source>
        <dbReference type="ARBA" id="ARBA00022692"/>
    </source>
</evidence>
<keyword evidence="7 8" id="KW-0472">Membrane</keyword>
<comment type="similarity">
    <text evidence="2">Belongs to the binding-protein-dependent transport system permease family. CysTW subfamily.</text>
</comment>
<evidence type="ECO:0000256" key="4">
    <source>
        <dbReference type="ARBA" id="ARBA00022475"/>
    </source>
</evidence>
<dbReference type="Pfam" id="PF00528">
    <property type="entry name" value="BPD_transp_1"/>
    <property type="match status" value="1"/>
</dbReference>
<dbReference type="CDD" id="cd06261">
    <property type="entry name" value="TM_PBP2"/>
    <property type="match status" value="1"/>
</dbReference>
<evidence type="ECO:0000313" key="10">
    <source>
        <dbReference type="EMBL" id="RFS86038.1"/>
    </source>
</evidence>
<dbReference type="GO" id="GO:0055085">
    <property type="term" value="P:transmembrane transport"/>
    <property type="evidence" value="ECO:0007669"/>
    <property type="project" value="InterPro"/>
</dbReference>
<feature type="transmembrane region" description="Helical" evidence="8">
    <location>
        <begin position="71"/>
        <end position="94"/>
    </location>
</feature>
<dbReference type="Proteomes" id="UP000262882">
    <property type="component" value="Unassembled WGS sequence"/>
</dbReference>
<protein>
    <submittedName>
        <fullName evidence="10">ABC transporter permease</fullName>
    </submittedName>
</protein>
<comment type="caution">
    <text evidence="10">The sequence shown here is derived from an EMBL/GenBank/DDBJ whole genome shotgun (WGS) entry which is preliminary data.</text>
</comment>
<keyword evidence="4" id="KW-1003">Cell membrane</keyword>
<sequence length="292" mass="31820">MRQMRRRTRTRGWQSTFSGPTGLALIAPFLAVAAVFIVYPFVELLRTAFGEPNGFGNVGDFLKSPAARRTLWTTCFTSLIVTVIVVGLGAVLAWSLRTTRSRLTRMVIAMAVFVPLWMGAVMKIYAFTVLLERFGVVNRTLTSIGLIDEPVQLLRTQFAVVAGMTYQMLPYAVLPMYAVYVTIDLNLIQAAESMGASRVRALRDVVTPLALPGLLASTVIVYVICIGYYLTPVLLGGATAPFTASLIADDIFNLFQPQQAAVSSVLLLIVAGIVILGGLRLVGRERMRRALG</sequence>
<comment type="subcellular location">
    <subcellularLocation>
        <location evidence="1 8">Cell membrane</location>
        <topology evidence="1 8">Multi-pass membrane protein</topology>
    </subcellularLocation>
</comment>
<dbReference type="PROSITE" id="PS50928">
    <property type="entry name" value="ABC_TM1"/>
    <property type="match status" value="1"/>
</dbReference>
<dbReference type="OrthoDB" id="9808619at2"/>
<feature type="transmembrane region" description="Helical" evidence="8">
    <location>
        <begin position="209"/>
        <end position="230"/>
    </location>
</feature>
<reference evidence="10 11" key="1">
    <citation type="submission" date="2018-08" db="EMBL/GenBank/DDBJ databases">
        <title>Actinomadura spongicola sp. nov., isolated from marine sponge Leucetta chagosensis.</title>
        <authorList>
            <person name="Li L."/>
            <person name="Lin H.W."/>
        </authorList>
    </citation>
    <scope>NUCLEOTIDE SEQUENCE [LARGE SCALE GENOMIC DNA]</scope>
    <source>
        <strain evidence="10 11">LHW52907</strain>
    </source>
</reference>
<evidence type="ECO:0000259" key="9">
    <source>
        <dbReference type="PROSITE" id="PS50928"/>
    </source>
</evidence>
<feature type="domain" description="ABC transmembrane type-1" evidence="9">
    <location>
        <begin position="71"/>
        <end position="277"/>
    </location>
</feature>
<evidence type="ECO:0000256" key="6">
    <source>
        <dbReference type="ARBA" id="ARBA00022989"/>
    </source>
</evidence>
<keyword evidence="6 8" id="KW-1133">Transmembrane helix</keyword>
<dbReference type="InterPro" id="IPR000515">
    <property type="entry name" value="MetI-like"/>
</dbReference>